<evidence type="ECO:0000256" key="6">
    <source>
        <dbReference type="ARBA" id="ARBA00022725"/>
    </source>
</evidence>
<dbReference type="FunFam" id="1.20.1070.10:FF:000128">
    <property type="entry name" value="Seven TM Receptor"/>
    <property type="match status" value="1"/>
</dbReference>
<keyword evidence="21" id="KW-1185">Reference proteome</keyword>
<dbReference type="OrthoDB" id="5789643at2759"/>
<keyword evidence="12" id="KW-0966">Cell projection</keyword>
<dbReference type="GO" id="GO:0038022">
    <property type="term" value="F:G protein-coupled olfactory receptor activity"/>
    <property type="evidence" value="ECO:0007669"/>
    <property type="project" value="TreeGrafter"/>
</dbReference>
<sequence length="342" mass="39353">MNGSLSKKFPPKNKTPQSLPIRKMPLSIENWKSFLKFLQLGCGLLGAVSNSILILLIIFCSPKNLGAYKYLMIYISVFETFYCLLDADVEPHTFAYGPAFTVFRSSKNTKSEKADGFYKLSVWCGTFGLSIALFAVHFIYRYGAADLAFRKKYLAGKKLLILFLVPLIYMVWWMAVVVTMFQPSPESDEFMRIPFLRRYDTQVEHIAYVIVWFYTPRGDLILPTFLAVVCNWFMMFTSFFCVVYFGIKCYLKITKALKTSKMSSYYTKSIQNQLFQALVMQTLIPFLLMYAPVGMLFFFPMLNMNVGFISSFVAATIAIYPAVDPLPTMFIVKNYRKTILCK</sequence>
<evidence type="ECO:0000256" key="15">
    <source>
        <dbReference type="ARBA" id="ARBA00064300"/>
    </source>
</evidence>
<dbReference type="PANTHER" id="PTHR22943">
    <property type="entry name" value="7-TRANSMEMBRANE DOMAIN RECEPTOR C.ELEGANS"/>
    <property type="match status" value="1"/>
</dbReference>
<keyword evidence="9 19" id="KW-0472">Membrane</keyword>
<evidence type="ECO:0000256" key="19">
    <source>
        <dbReference type="SAM" id="Phobius"/>
    </source>
</evidence>
<dbReference type="GO" id="GO:0042048">
    <property type="term" value="P:olfactory behavior"/>
    <property type="evidence" value="ECO:0007669"/>
    <property type="project" value="TreeGrafter"/>
</dbReference>
<evidence type="ECO:0000256" key="2">
    <source>
        <dbReference type="ARBA" id="ARBA00022475"/>
    </source>
</evidence>
<dbReference type="GO" id="GO:0006935">
    <property type="term" value="P:chemotaxis"/>
    <property type="evidence" value="ECO:0007669"/>
    <property type="project" value="UniProtKB-KW"/>
</dbReference>
<accession>A0A2G5TDB9</accession>
<comment type="similarity">
    <text evidence="14">Belongs to the nematode receptor-like protein str family.</text>
</comment>
<keyword evidence="2" id="KW-1003">Cell membrane</keyword>
<reference evidence="21" key="1">
    <citation type="submission" date="2017-10" db="EMBL/GenBank/DDBJ databases">
        <title>Rapid genome shrinkage in a self-fertile nematode reveals novel sperm competition proteins.</title>
        <authorList>
            <person name="Yin D."/>
            <person name="Schwarz E.M."/>
            <person name="Thomas C.G."/>
            <person name="Felde R.L."/>
            <person name="Korf I.F."/>
            <person name="Cutter A.D."/>
            <person name="Schartner C.M."/>
            <person name="Ralston E.J."/>
            <person name="Meyer B.J."/>
            <person name="Haag E.S."/>
        </authorList>
    </citation>
    <scope>NUCLEOTIDE SEQUENCE [LARGE SCALE GENOMIC DNA]</scope>
    <source>
        <strain evidence="21">JU1422</strain>
    </source>
</reference>
<evidence type="ECO:0000256" key="5">
    <source>
        <dbReference type="ARBA" id="ARBA00022692"/>
    </source>
</evidence>
<evidence type="ECO:0000256" key="16">
    <source>
        <dbReference type="ARBA" id="ARBA00067967"/>
    </source>
</evidence>
<proteinExistence type="inferred from homology"/>
<keyword evidence="3" id="KW-0145">Chemotaxis</keyword>
<feature type="transmembrane region" description="Helical" evidence="19">
    <location>
        <begin position="37"/>
        <end position="60"/>
    </location>
</feature>
<dbReference type="SUPFAM" id="SSF81321">
    <property type="entry name" value="Family A G protein-coupled receptor-like"/>
    <property type="match status" value="1"/>
</dbReference>
<evidence type="ECO:0000256" key="3">
    <source>
        <dbReference type="ARBA" id="ARBA00022500"/>
    </source>
</evidence>
<feature type="transmembrane region" description="Helical" evidence="19">
    <location>
        <begin position="220"/>
        <end position="253"/>
    </location>
</feature>
<evidence type="ECO:0000313" key="20">
    <source>
        <dbReference type="EMBL" id="PIC25270.1"/>
    </source>
</evidence>
<dbReference type="InterPro" id="IPR019428">
    <property type="entry name" value="7TM_GPCR_serpentine_rcpt_Str"/>
</dbReference>
<feature type="transmembrane region" description="Helical" evidence="19">
    <location>
        <begin position="274"/>
        <end position="299"/>
    </location>
</feature>
<keyword evidence="5 19" id="KW-0812">Transmembrane</keyword>
<keyword evidence="6" id="KW-0552">Olfaction</keyword>
<evidence type="ECO:0000256" key="18">
    <source>
        <dbReference type="ARBA" id="ARBA00082489"/>
    </source>
</evidence>
<dbReference type="GO" id="GO:0060170">
    <property type="term" value="C:ciliary membrane"/>
    <property type="evidence" value="ECO:0007669"/>
    <property type="project" value="UniProtKB-SubCell"/>
</dbReference>
<feature type="transmembrane region" description="Helical" evidence="19">
    <location>
        <begin position="120"/>
        <end position="140"/>
    </location>
</feature>
<dbReference type="EMBL" id="PDUG01000005">
    <property type="protein sequence ID" value="PIC25270.1"/>
    <property type="molecule type" value="Genomic_DNA"/>
</dbReference>
<comment type="function">
    <text evidence="13">An odorant receptor which affects chemotaxis to the volatile odorant diacetyl. Specifies AWA neuronal cell fate via the odr-7 pathway.</text>
</comment>
<name>A0A2G5TDB9_9PELO</name>
<evidence type="ECO:0000256" key="12">
    <source>
        <dbReference type="ARBA" id="ARBA00023273"/>
    </source>
</evidence>
<keyword evidence="4" id="KW-0716">Sensory transduction</keyword>
<comment type="subcellular location">
    <subcellularLocation>
        <location evidence="1">Cell projection</location>
        <location evidence="1">Cilium membrane</location>
        <topology evidence="1">Multi-pass membrane protein</topology>
    </subcellularLocation>
</comment>
<comment type="subunit">
    <text evidence="15">Interacts with odr-4.</text>
</comment>
<keyword evidence="10" id="KW-0675">Receptor</keyword>
<feature type="transmembrane region" description="Helical" evidence="19">
    <location>
        <begin position="305"/>
        <end position="323"/>
    </location>
</feature>
<dbReference type="AlphaFoldDB" id="A0A2G5TDB9"/>
<keyword evidence="11" id="KW-0325">Glycoprotein</keyword>
<gene>
    <name evidence="20" type="primary">Cnig_chr_V.g18265</name>
    <name evidence="20" type="ORF">B9Z55_018265</name>
</gene>
<feature type="transmembrane region" description="Helical" evidence="19">
    <location>
        <begin position="160"/>
        <end position="181"/>
    </location>
</feature>
<evidence type="ECO:0000256" key="11">
    <source>
        <dbReference type="ARBA" id="ARBA00023180"/>
    </source>
</evidence>
<protein>
    <recommendedName>
        <fullName evidence="16">Serpentine receptor class r-10</fullName>
    </recommendedName>
    <alternativeName>
        <fullName evidence="17">Odorant response abnormal protein 10</fullName>
    </alternativeName>
    <alternativeName>
        <fullName evidence="18">Olfactory receptor 10</fullName>
    </alternativeName>
</protein>
<comment type="caution">
    <text evidence="20">The sequence shown here is derived from an EMBL/GenBank/DDBJ whole genome shotgun (WGS) entry which is preliminary data.</text>
</comment>
<evidence type="ECO:0000256" key="7">
    <source>
        <dbReference type="ARBA" id="ARBA00022989"/>
    </source>
</evidence>
<dbReference type="Pfam" id="PF10326">
    <property type="entry name" value="7TM_GPCR_Str"/>
    <property type="match status" value="1"/>
</dbReference>
<evidence type="ECO:0000256" key="8">
    <source>
        <dbReference type="ARBA" id="ARBA00023069"/>
    </source>
</evidence>
<evidence type="ECO:0000256" key="13">
    <source>
        <dbReference type="ARBA" id="ARBA00054965"/>
    </source>
</evidence>
<evidence type="ECO:0000256" key="17">
    <source>
        <dbReference type="ARBA" id="ARBA00078653"/>
    </source>
</evidence>
<evidence type="ECO:0000256" key="9">
    <source>
        <dbReference type="ARBA" id="ARBA00023136"/>
    </source>
</evidence>
<dbReference type="Proteomes" id="UP000230233">
    <property type="component" value="Chromosome V"/>
</dbReference>
<keyword evidence="7 19" id="KW-1133">Transmembrane helix</keyword>
<evidence type="ECO:0000256" key="1">
    <source>
        <dbReference type="ARBA" id="ARBA00004272"/>
    </source>
</evidence>
<evidence type="ECO:0000313" key="21">
    <source>
        <dbReference type="Proteomes" id="UP000230233"/>
    </source>
</evidence>
<evidence type="ECO:0000256" key="10">
    <source>
        <dbReference type="ARBA" id="ARBA00023170"/>
    </source>
</evidence>
<evidence type="ECO:0000256" key="4">
    <source>
        <dbReference type="ARBA" id="ARBA00022606"/>
    </source>
</evidence>
<evidence type="ECO:0000256" key="14">
    <source>
        <dbReference type="ARBA" id="ARBA00061678"/>
    </source>
</evidence>
<organism evidence="20 21">
    <name type="scientific">Caenorhabditis nigoni</name>
    <dbReference type="NCBI Taxonomy" id="1611254"/>
    <lineage>
        <taxon>Eukaryota</taxon>
        <taxon>Metazoa</taxon>
        <taxon>Ecdysozoa</taxon>
        <taxon>Nematoda</taxon>
        <taxon>Chromadorea</taxon>
        <taxon>Rhabditida</taxon>
        <taxon>Rhabditina</taxon>
        <taxon>Rhabditomorpha</taxon>
        <taxon>Rhabditoidea</taxon>
        <taxon>Rhabditidae</taxon>
        <taxon>Peloderinae</taxon>
        <taxon>Caenorhabditis</taxon>
    </lineage>
</organism>
<dbReference type="PANTHER" id="PTHR22943:SF109">
    <property type="entry name" value="SEVEN TM RECEPTOR"/>
    <property type="match status" value="1"/>
</dbReference>
<feature type="transmembrane region" description="Helical" evidence="19">
    <location>
        <begin position="67"/>
        <end position="85"/>
    </location>
</feature>
<keyword evidence="8" id="KW-0969">Cilium</keyword>